<evidence type="ECO:0000256" key="2">
    <source>
        <dbReference type="ARBA" id="ARBA00022679"/>
    </source>
</evidence>
<dbReference type="SUPFAM" id="SSF53335">
    <property type="entry name" value="S-adenosyl-L-methionine-dependent methyltransferases"/>
    <property type="match status" value="1"/>
</dbReference>
<gene>
    <name evidence="4" type="ORF">GQ43DRAFT_440467</name>
</gene>
<evidence type="ECO:0000259" key="3">
    <source>
        <dbReference type="Pfam" id="PF08242"/>
    </source>
</evidence>
<reference evidence="4" key="1">
    <citation type="journal article" date="2020" name="Stud. Mycol.">
        <title>101 Dothideomycetes genomes: a test case for predicting lifestyles and emergence of pathogens.</title>
        <authorList>
            <person name="Haridas S."/>
            <person name="Albert R."/>
            <person name="Binder M."/>
            <person name="Bloem J."/>
            <person name="Labutti K."/>
            <person name="Salamov A."/>
            <person name="Andreopoulos B."/>
            <person name="Baker S."/>
            <person name="Barry K."/>
            <person name="Bills G."/>
            <person name="Bluhm B."/>
            <person name="Cannon C."/>
            <person name="Castanera R."/>
            <person name="Culley D."/>
            <person name="Daum C."/>
            <person name="Ezra D."/>
            <person name="Gonzalez J."/>
            <person name="Henrissat B."/>
            <person name="Kuo A."/>
            <person name="Liang C."/>
            <person name="Lipzen A."/>
            <person name="Lutzoni F."/>
            <person name="Magnuson J."/>
            <person name="Mondo S."/>
            <person name="Nolan M."/>
            <person name="Ohm R."/>
            <person name="Pangilinan J."/>
            <person name="Park H.-J."/>
            <person name="Ramirez L."/>
            <person name="Alfaro M."/>
            <person name="Sun H."/>
            <person name="Tritt A."/>
            <person name="Yoshinaga Y."/>
            <person name="Zwiers L.-H."/>
            <person name="Turgeon B."/>
            <person name="Goodwin S."/>
            <person name="Spatafora J."/>
            <person name="Crous P."/>
            <person name="Grigoriev I."/>
        </authorList>
    </citation>
    <scope>NUCLEOTIDE SEQUENCE</scope>
    <source>
        <strain evidence="4">ATCC 74209</strain>
    </source>
</reference>
<feature type="domain" description="Methyltransferase type 12" evidence="3">
    <location>
        <begin position="63"/>
        <end position="162"/>
    </location>
</feature>
<dbReference type="Proteomes" id="UP000799536">
    <property type="component" value="Unassembled WGS sequence"/>
</dbReference>
<dbReference type="Gene3D" id="3.40.50.150">
    <property type="entry name" value="Vaccinia Virus protein VP39"/>
    <property type="match status" value="1"/>
</dbReference>
<dbReference type="AlphaFoldDB" id="A0A9P4JNR5"/>
<protein>
    <submittedName>
        <fullName evidence="4">S-adenosyl-L-methionine-dependent methyltransferase</fullName>
    </submittedName>
</protein>
<evidence type="ECO:0000313" key="5">
    <source>
        <dbReference type="Proteomes" id="UP000799536"/>
    </source>
</evidence>
<dbReference type="EMBL" id="ML993970">
    <property type="protein sequence ID" value="KAF2201581.1"/>
    <property type="molecule type" value="Genomic_DNA"/>
</dbReference>
<dbReference type="OrthoDB" id="10027013at2759"/>
<dbReference type="InterPro" id="IPR051052">
    <property type="entry name" value="Diverse_substrate_MTase"/>
</dbReference>
<keyword evidence="5" id="KW-1185">Reference proteome</keyword>
<keyword evidence="1 4" id="KW-0489">Methyltransferase</keyword>
<dbReference type="PANTHER" id="PTHR44942:SF4">
    <property type="entry name" value="METHYLTRANSFERASE TYPE 11 DOMAIN-CONTAINING PROTEIN"/>
    <property type="match status" value="1"/>
</dbReference>
<evidence type="ECO:0000256" key="1">
    <source>
        <dbReference type="ARBA" id="ARBA00022603"/>
    </source>
</evidence>
<dbReference type="GO" id="GO:0032259">
    <property type="term" value="P:methylation"/>
    <property type="evidence" value="ECO:0007669"/>
    <property type="project" value="UniProtKB-KW"/>
</dbReference>
<dbReference type="GO" id="GO:0008168">
    <property type="term" value="F:methyltransferase activity"/>
    <property type="evidence" value="ECO:0007669"/>
    <property type="project" value="UniProtKB-KW"/>
</dbReference>
<dbReference type="InterPro" id="IPR013217">
    <property type="entry name" value="Methyltransf_12"/>
</dbReference>
<evidence type="ECO:0000313" key="4">
    <source>
        <dbReference type="EMBL" id="KAF2201581.1"/>
    </source>
</evidence>
<keyword evidence="2" id="KW-0808">Transferase</keyword>
<name>A0A9P4JNR5_9PLEO</name>
<dbReference type="Pfam" id="PF08242">
    <property type="entry name" value="Methyltransf_12"/>
    <property type="match status" value="1"/>
</dbReference>
<dbReference type="PANTHER" id="PTHR44942">
    <property type="entry name" value="METHYLTRANSF_11 DOMAIN-CONTAINING PROTEIN"/>
    <property type="match status" value="1"/>
</dbReference>
<accession>A0A9P4JNR5</accession>
<sequence length="336" mass="37733">MSTTATTTKQKVETPFTSAALGTDVGFWRAYVAGRPTPTEDFFRLINEYHKSHGNPQFRVAHDVGTGPGNIAERLAPYYEHVVGSDVNESALAAAPSLVPFQYLNRMTFVKSPAEGLASGVVPSEVGVGKTDLITVSECIPLLDTQKALEAFHALLKPGGTLAIYFYGRPVFTDGDAKMCDEIYDKIATRICQFNLPMKDTPGFPFHLRGVEALESWLDNIPIPAEQWTGVQRHKWNYHHPLLFNSHDGFDFEFSRVDRRGEGEKTIEMIDNSFWAEEWDVGQARTYLESVYPNIRMKAGEKWTEVEEMLKELNQAMGGERRKVTFTVSLILATKM</sequence>
<dbReference type="InterPro" id="IPR029063">
    <property type="entry name" value="SAM-dependent_MTases_sf"/>
</dbReference>
<dbReference type="CDD" id="cd02440">
    <property type="entry name" value="AdoMet_MTases"/>
    <property type="match status" value="1"/>
</dbReference>
<proteinExistence type="predicted"/>
<organism evidence="4 5">
    <name type="scientific">Delitschia confertaspora ATCC 74209</name>
    <dbReference type="NCBI Taxonomy" id="1513339"/>
    <lineage>
        <taxon>Eukaryota</taxon>
        <taxon>Fungi</taxon>
        <taxon>Dikarya</taxon>
        <taxon>Ascomycota</taxon>
        <taxon>Pezizomycotina</taxon>
        <taxon>Dothideomycetes</taxon>
        <taxon>Pleosporomycetidae</taxon>
        <taxon>Pleosporales</taxon>
        <taxon>Delitschiaceae</taxon>
        <taxon>Delitschia</taxon>
    </lineage>
</organism>
<comment type="caution">
    <text evidence="4">The sequence shown here is derived from an EMBL/GenBank/DDBJ whole genome shotgun (WGS) entry which is preliminary data.</text>
</comment>